<dbReference type="EMBL" id="NCKU01020291">
    <property type="protein sequence ID" value="RWR98618.1"/>
    <property type="molecule type" value="Genomic_DNA"/>
</dbReference>
<evidence type="ECO:0000313" key="6">
    <source>
        <dbReference type="Proteomes" id="UP000285301"/>
    </source>
</evidence>
<protein>
    <submittedName>
        <fullName evidence="5">O-demethylpuromycin O-methyltransferase-like protein</fullName>
    </submittedName>
</protein>
<proteinExistence type="predicted"/>
<dbReference type="GO" id="GO:0008171">
    <property type="term" value="F:O-methyltransferase activity"/>
    <property type="evidence" value="ECO:0007669"/>
    <property type="project" value="InterPro"/>
</dbReference>
<organism evidence="5 6">
    <name type="scientific">Dinothrombium tinctorium</name>
    <dbReference type="NCBI Taxonomy" id="1965070"/>
    <lineage>
        <taxon>Eukaryota</taxon>
        <taxon>Metazoa</taxon>
        <taxon>Ecdysozoa</taxon>
        <taxon>Arthropoda</taxon>
        <taxon>Chelicerata</taxon>
        <taxon>Arachnida</taxon>
        <taxon>Acari</taxon>
        <taxon>Acariformes</taxon>
        <taxon>Trombidiformes</taxon>
        <taxon>Prostigmata</taxon>
        <taxon>Anystina</taxon>
        <taxon>Parasitengona</taxon>
        <taxon>Trombidioidea</taxon>
        <taxon>Trombidiidae</taxon>
        <taxon>Dinothrombium</taxon>
    </lineage>
</organism>
<evidence type="ECO:0000259" key="4">
    <source>
        <dbReference type="Pfam" id="PF00891"/>
    </source>
</evidence>
<dbReference type="InterPro" id="IPR029063">
    <property type="entry name" value="SAM-dependent_MTases_sf"/>
</dbReference>
<evidence type="ECO:0000313" key="5">
    <source>
        <dbReference type="EMBL" id="RWR98618.1"/>
    </source>
</evidence>
<dbReference type="PROSITE" id="PS51683">
    <property type="entry name" value="SAM_OMT_II"/>
    <property type="match status" value="1"/>
</dbReference>
<sequence length="87" mass="9888">MYDFNRFKHIIDIGGNDGEFLSLILAKAPNAKGTVFDQPTTIELAKKNLAKKRLVKDRCYFEAGSFFESVPAGGDWKDQIKSELNRY</sequence>
<dbReference type="STRING" id="1965070.A0A3S4Q4B7"/>
<keyword evidence="2 5" id="KW-0808">Transferase</keyword>
<keyword evidence="1 5" id="KW-0489">Methyltransferase</keyword>
<accession>A0A3S4Q4B7</accession>
<reference evidence="5 6" key="1">
    <citation type="journal article" date="2018" name="Gigascience">
        <title>Genomes of trombidid mites reveal novel predicted allergens and laterally-transferred genes associated with secondary metabolism.</title>
        <authorList>
            <person name="Dong X."/>
            <person name="Chaisiri K."/>
            <person name="Xia D."/>
            <person name="Armstrong S.D."/>
            <person name="Fang Y."/>
            <person name="Donnelly M.J."/>
            <person name="Kadowaki T."/>
            <person name="McGarry J.W."/>
            <person name="Darby A.C."/>
            <person name="Makepeace B.L."/>
        </authorList>
    </citation>
    <scope>NUCLEOTIDE SEQUENCE [LARGE SCALE GENOMIC DNA]</scope>
    <source>
        <strain evidence="5">UoL-WK</strain>
    </source>
</reference>
<gene>
    <name evidence="5" type="ORF">B4U79_18890</name>
</gene>
<feature type="domain" description="O-methyltransferase C-terminal" evidence="4">
    <location>
        <begin position="2"/>
        <end position="72"/>
    </location>
</feature>
<evidence type="ECO:0000256" key="1">
    <source>
        <dbReference type="ARBA" id="ARBA00022603"/>
    </source>
</evidence>
<keyword evidence="6" id="KW-1185">Reference proteome</keyword>
<dbReference type="GO" id="GO:0032259">
    <property type="term" value="P:methylation"/>
    <property type="evidence" value="ECO:0007669"/>
    <property type="project" value="UniProtKB-KW"/>
</dbReference>
<dbReference type="InterPro" id="IPR016461">
    <property type="entry name" value="COMT-like"/>
</dbReference>
<dbReference type="SUPFAM" id="SSF53335">
    <property type="entry name" value="S-adenosyl-L-methionine-dependent methyltransferases"/>
    <property type="match status" value="1"/>
</dbReference>
<dbReference type="Gene3D" id="3.40.50.150">
    <property type="entry name" value="Vaccinia Virus protein VP39"/>
    <property type="match status" value="1"/>
</dbReference>
<keyword evidence="3" id="KW-0949">S-adenosyl-L-methionine</keyword>
<dbReference type="AlphaFoldDB" id="A0A3S4Q4B7"/>
<dbReference type="Pfam" id="PF00891">
    <property type="entry name" value="Methyltransf_2"/>
    <property type="match status" value="1"/>
</dbReference>
<comment type="caution">
    <text evidence="5">The sequence shown here is derived from an EMBL/GenBank/DDBJ whole genome shotgun (WGS) entry which is preliminary data.</text>
</comment>
<dbReference type="InterPro" id="IPR001077">
    <property type="entry name" value="COMT_C"/>
</dbReference>
<dbReference type="Proteomes" id="UP000285301">
    <property type="component" value="Unassembled WGS sequence"/>
</dbReference>
<dbReference type="OrthoDB" id="1606438at2759"/>
<evidence type="ECO:0000256" key="3">
    <source>
        <dbReference type="ARBA" id="ARBA00022691"/>
    </source>
</evidence>
<name>A0A3S4Q4B7_9ACAR</name>
<evidence type="ECO:0000256" key="2">
    <source>
        <dbReference type="ARBA" id="ARBA00022679"/>
    </source>
</evidence>